<protein>
    <submittedName>
        <fullName evidence="3">Uncharacterized protein</fullName>
    </submittedName>
</protein>
<dbReference type="AlphaFoldDB" id="A0A4S2KWC4"/>
<proteinExistence type="predicted"/>
<dbReference type="Proteomes" id="UP000310200">
    <property type="component" value="Unassembled WGS sequence"/>
</dbReference>
<dbReference type="EMBL" id="QBLH01000792">
    <property type="protein sequence ID" value="TGZ54271.1"/>
    <property type="molecule type" value="Genomic_DNA"/>
</dbReference>
<feature type="signal peptide" evidence="2">
    <location>
        <begin position="1"/>
        <end position="25"/>
    </location>
</feature>
<evidence type="ECO:0000313" key="4">
    <source>
        <dbReference type="Proteomes" id="UP000310200"/>
    </source>
</evidence>
<name>A0A4S2KWC4_9HYME</name>
<feature type="chain" id="PRO_5020719266" evidence="2">
    <location>
        <begin position="26"/>
        <end position="96"/>
    </location>
</feature>
<evidence type="ECO:0000313" key="3">
    <source>
        <dbReference type="EMBL" id="TGZ54271.1"/>
    </source>
</evidence>
<keyword evidence="2" id="KW-0732">Signal</keyword>
<keyword evidence="4" id="KW-1185">Reference proteome</keyword>
<feature type="region of interest" description="Disordered" evidence="1">
    <location>
        <begin position="76"/>
        <end position="96"/>
    </location>
</feature>
<organism evidence="3 4">
    <name type="scientific">Temnothorax longispinosus</name>
    <dbReference type="NCBI Taxonomy" id="300112"/>
    <lineage>
        <taxon>Eukaryota</taxon>
        <taxon>Metazoa</taxon>
        <taxon>Ecdysozoa</taxon>
        <taxon>Arthropoda</taxon>
        <taxon>Hexapoda</taxon>
        <taxon>Insecta</taxon>
        <taxon>Pterygota</taxon>
        <taxon>Neoptera</taxon>
        <taxon>Endopterygota</taxon>
        <taxon>Hymenoptera</taxon>
        <taxon>Apocrita</taxon>
        <taxon>Aculeata</taxon>
        <taxon>Formicoidea</taxon>
        <taxon>Formicidae</taxon>
        <taxon>Myrmicinae</taxon>
        <taxon>Temnothorax</taxon>
    </lineage>
</organism>
<reference evidence="3 4" key="1">
    <citation type="journal article" date="2019" name="Philos. Trans. R. Soc. Lond., B, Biol. Sci.">
        <title>Ant behaviour and brain gene expression of defending hosts depend on the ecological success of the intruding social parasite.</title>
        <authorList>
            <person name="Kaur R."/>
            <person name="Stoldt M."/>
            <person name="Jongepier E."/>
            <person name="Feldmeyer B."/>
            <person name="Menzel F."/>
            <person name="Bornberg-Bauer E."/>
            <person name="Foitzik S."/>
        </authorList>
    </citation>
    <scope>NUCLEOTIDE SEQUENCE [LARGE SCALE GENOMIC DNA]</scope>
    <source>
        <tissue evidence="3">Whole body</tissue>
    </source>
</reference>
<accession>A0A4S2KWC4</accession>
<evidence type="ECO:0000256" key="2">
    <source>
        <dbReference type="SAM" id="SignalP"/>
    </source>
</evidence>
<evidence type="ECO:0000256" key="1">
    <source>
        <dbReference type="SAM" id="MobiDB-lite"/>
    </source>
</evidence>
<gene>
    <name evidence="3" type="ORF">DBV15_06262</name>
</gene>
<sequence>MSKGGRIVHTLVFLLKLLSNRKSNAIKIPGNTMSPNPNMAKLSAFKPFSKRSCGNTSLMGTSKDFATVTITSVPNTQKASRYQAPTNEQQMRHTMS</sequence>
<comment type="caution">
    <text evidence="3">The sequence shown here is derived from an EMBL/GenBank/DDBJ whole genome shotgun (WGS) entry which is preliminary data.</text>
</comment>